<reference evidence="19" key="1">
    <citation type="submission" date="2025-08" db="UniProtKB">
        <authorList>
            <consortium name="Ensembl"/>
        </authorList>
    </citation>
    <scope>IDENTIFICATION</scope>
</reference>
<evidence type="ECO:0000256" key="3">
    <source>
        <dbReference type="ARBA" id="ARBA00022536"/>
    </source>
</evidence>
<dbReference type="PROSITE" id="PS50240">
    <property type="entry name" value="TRYPSIN_DOM"/>
    <property type="match status" value="1"/>
</dbReference>
<keyword evidence="20" id="KW-1185">Reference proteome</keyword>
<evidence type="ECO:0000256" key="4">
    <source>
        <dbReference type="ARBA" id="ARBA00022670"/>
    </source>
</evidence>
<dbReference type="Pfam" id="PF14670">
    <property type="entry name" value="FXa_inhibition"/>
    <property type="match status" value="1"/>
</dbReference>
<dbReference type="SUPFAM" id="SSF57630">
    <property type="entry name" value="GLA-domain"/>
    <property type="match status" value="1"/>
</dbReference>
<dbReference type="GO" id="GO:0006508">
    <property type="term" value="P:proteolysis"/>
    <property type="evidence" value="ECO:0007669"/>
    <property type="project" value="UniProtKB-KW"/>
</dbReference>
<organism evidence="19 20">
    <name type="scientific">Salmo trutta</name>
    <name type="common">Brown trout</name>
    <dbReference type="NCBI Taxonomy" id="8032"/>
    <lineage>
        <taxon>Eukaryota</taxon>
        <taxon>Metazoa</taxon>
        <taxon>Chordata</taxon>
        <taxon>Craniata</taxon>
        <taxon>Vertebrata</taxon>
        <taxon>Euteleostomi</taxon>
        <taxon>Actinopterygii</taxon>
        <taxon>Neopterygii</taxon>
        <taxon>Teleostei</taxon>
        <taxon>Protacanthopterygii</taxon>
        <taxon>Salmoniformes</taxon>
        <taxon>Salmonidae</taxon>
        <taxon>Salmoninae</taxon>
        <taxon>Salmo</taxon>
    </lineage>
</organism>
<dbReference type="FunFam" id="2.40.10.10:FF:000013">
    <property type="entry name" value="Coagulation factor X"/>
    <property type="match status" value="1"/>
</dbReference>
<feature type="active site" description="Charge relay system" evidence="12">
    <location>
        <position position="379"/>
    </location>
</feature>
<feature type="domain" description="Gla" evidence="18">
    <location>
        <begin position="32"/>
        <end position="78"/>
    </location>
</feature>
<dbReference type="Pfam" id="PF00594">
    <property type="entry name" value="Gla"/>
    <property type="match status" value="1"/>
</dbReference>
<evidence type="ECO:0000256" key="2">
    <source>
        <dbReference type="ARBA" id="ARBA00022525"/>
    </source>
</evidence>
<evidence type="ECO:0000256" key="12">
    <source>
        <dbReference type="PIRSR" id="PIRSR001143-1"/>
    </source>
</evidence>
<evidence type="ECO:0000259" key="18">
    <source>
        <dbReference type="PROSITE" id="PS50998"/>
    </source>
</evidence>
<evidence type="ECO:0000256" key="14">
    <source>
        <dbReference type="RuleBase" id="RU363034"/>
    </source>
</evidence>
<evidence type="ECO:0000256" key="7">
    <source>
        <dbReference type="ARBA" id="ARBA00022801"/>
    </source>
</evidence>
<evidence type="ECO:0000256" key="6">
    <source>
        <dbReference type="ARBA" id="ARBA00022737"/>
    </source>
</evidence>
<sequence>IMWLHVLCLTLSIRCCHHASGKPMASIRPKRANTGWFKELKRGDLERECLEEKCSKEEAREVFESQMYTNVFILTVQDSCQSDPCQNKGSCSSILGFSYTCLCLPGFFSPFTYINTFFISSFKAIPDSCLHENGGCEHFCEEEGGRRNCSCVDGYFLGTDGQRCLTQETMACGKVPVLHGSASEKVDVPLDPRSCIVGRTECPKGHCPWQVHEKWKGFCGGVIYKPTWILTASHCLENIKAQQLKVVAGEHDTEKDEGTEQTIDLAEIIMHNSYVSDTADSDIALRRLKTAIIITSFAVPVCLPTRSMAERELWANNLHTVSGWGRRSENGPTSRVLRRLEVPRIRTQDCVEISGITLTANMFCAGYIEGKQDSCKGDSGGPLVTRYRDMRLVGPTGLRV</sequence>
<dbReference type="InterPro" id="IPR001254">
    <property type="entry name" value="Trypsin_dom"/>
</dbReference>
<comment type="subcellular location">
    <subcellularLocation>
        <location evidence="1">Secreted</location>
    </subcellularLocation>
</comment>
<dbReference type="InterPro" id="IPR043504">
    <property type="entry name" value="Peptidase_S1_PA_chymotrypsin"/>
</dbReference>
<evidence type="ECO:0000259" key="17">
    <source>
        <dbReference type="PROSITE" id="PS50240"/>
    </source>
</evidence>
<dbReference type="GO" id="GO:0005509">
    <property type="term" value="F:calcium ion binding"/>
    <property type="evidence" value="ECO:0007669"/>
    <property type="project" value="InterPro"/>
</dbReference>
<gene>
    <name evidence="19" type="primary">F7</name>
</gene>
<dbReference type="SUPFAM" id="SSF57196">
    <property type="entry name" value="EGF/Laminin"/>
    <property type="match status" value="1"/>
</dbReference>
<dbReference type="PIRSF" id="PIRSF001143">
    <property type="entry name" value="Factor_X"/>
    <property type="match status" value="1"/>
</dbReference>
<feature type="chain" id="PRO_5025683379" evidence="15">
    <location>
        <begin position="22"/>
        <end position="400"/>
    </location>
</feature>
<keyword evidence="5 15" id="KW-0732">Signal</keyword>
<evidence type="ECO:0000256" key="10">
    <source>
        <dbReference type="ARBA" id="ARBA00023157"/>
    </source>
</evidence>
<evidence type="ECO:0000256" key="11">
    <source>
        <dbReference type="ARBA" id="ARBA00023180"/>
    </source>
</evidence>
<dbReference type="InterPro" id="IPR001314">
    <property type="entry name" value="Peptidase_S1A"/>
</dbReference>
<dbReference type="SUPFAM" id="SSF50494">
    <property type="entry name" value="Trypsin-like serine proteases"/>
    <property type="match status" value="1"/>
</dbReference>
<dbReference type="InterPro" id="IPR018114">
    <property type="entry name" value="TRYPSIN_HIS"/>
</dbReference>
<evidence type="ECO:0000256" key="15">
    <source>
        <dbReference type="SAM" id="SignalP"/>
    </source>
</evidence>
<keyword evidence="2" id="KW-0964">Secreted</keyword>
<dbReference type="GO" id="GO:0004252">
    <property type="term" value="F:serine-type endopeptidase activity"/>
    <property type="evidence" value="ECO:0007669"/>
    <property type="project" value="InterPro"/>
</dbReference>
<dbReference type="InterPro" id="IPR000294">
    <property type="entry name" value="GLA_domain"/>
</dbReference>
<dbReference type="GO" id="GO:0005615">
    <property type="term" value="C:extracellular space"/>
    <property type="evidence" value="ECO:0007669"/>
    <property type="project" value="TreeGrafter"/>
</dbReference>
<evidence type="ECO:0000256" key="13">
    <source>
        <dbReference type="PROSITE-ProRule" id="PRU00076"/>
    </source>
</evidence>
<dbReference type="InParanoid" id="A0A673XC91"/>
<dbReference type="InterPro" id="IPR050442">
    <property type="entry name" value="Peptidase_S1_coag_factors"/>
</dbReference>
<evidence type="ECO:0000313" key="19">
    <source>
        <dbReference type="Ensembl" id="ENSSTUP00000021840.1"/>
    </source>
</evidence>
<evidence type="ECO:0000256" key="5">
    <source>
        <dbReference type="ARBA" id="ARBA00022729"/>
    </source>
</evidence>
<dbReference type="Proteomes" id="UP000472277">
    <property type="component" value="Chromosome 6"/>
</dbReference>
<keyword evidence="14" id="KW-0720">Serine protease</keyword>
<keyword evidence="10" id="KW-1015">Disulfide bond</keyword>
<keyword evidence="6" id="KW-0677">Repeat</keyword>
<dbReference type="GO" id="GO:0007596">
    <property type="term" value="P:blood coagulation"/>
    <property type="evidence" value="ECO:0007669"/>
    <property type="project" value="InterPro"/>
</dbReference>
<evidence type="ECO:0000313" key="20">
    <source>
        <dbReference type="Proteomes" id="UP000472277"/>
    </source>
</evidence>
<dbReference type="InterPro" id="IPR017857">
    <property type="entry name" value="Coagulation_fac-like_Gla_dom"/>
</dbReference>
<dbReference type="InterPro" id="IPR009003">
    <property type="entry name" value="Peptidase_S1_PA"/>
</dbReference>
<evidence type="ECO:0000256" key="1">
    <source>
        <dbReference type="ARBA" id="ARBA00004613"/>
    </source>
</evidence>
<dbReference type="SMART" id="SM00069">
    <property type="entry name" value="GLA"/>
    <property type="match status" value="1"/>
</dbReference>
<dbReference type="PRINTS" id="PR00001">
    <property type="entry name" value="GLABLOOD"/>
</dbReference>
<dbReference type="FunFam" id="4.10.740.10:FF:000001">
    <property type="entry name" value="vitamin K-dependent protein S"/>
    <property type="match status" value="1"/>
</dbReference>
<keyword evidence="7 14" id="KW-0378">Hydrolase</keyword>
<keyword evidence="11" id="KW-0325">Glycoprotein</keyword>
<keyword evidence="8" id="KW-0106">Calcium</keyword>
<feature type="domain" description="EGF-like" evidence="16">
    <location>
        <begin position="76"/>
        <end position="113"/>
    </location>
</feature>
<feature type="signal peptide" evidence="15">
    <location>
        <begin position="1"/>
        <end position="21"/>
    </location>
</feature>
<protein>
    <submittedName>
        <fullName evidence="19">Coagulation factor VII</fullName>
    </submittedName>
</protein>
<dbReference type="PANTHER" id="PTHR24278:SF26">
    <property type="entry name" value="COAGULATION FACTOR VII"/>
    <property type="match status" value="1"/>
</dbReference>
<evidence type="ECO:0000256" key="8">
    <source>
        <dbReference type="ARBA" id="ARBA00022837"/>
    </source>
</evidence>
<dbReference type="OMA" id="ERELWAN"/>
<dbReference type="CDD" id="cd00054">
    <property type="entry name" value="EGF_CA"/>
    <property type="match status" value="1"/>
</dbReference>
<dbReference type="PANTHER" id="PTHR24278">
    <property type="entry name" value="COAGULATION FACTOR"/>
    <property type="match status" value="1"/>
</dbReference>
<dbReference type="GeneTree" id="ENSGT00940000154474"/>
<proteinExistence type="predicted"/>
<dbReference type="Gene3D" id="4.10.740.10">
    <property type="entry name" value="Coagulation Factor IX"/>
    <property type="match status" value="1"/>
</dbReference>
<keyword evidence="4 14" id="KW-0645">Protease</keyword>
<keyword evidence="3 13" id="KW-0245">EGF-like domain</keyword>
<keyword evidence="9" id="KW-0865">Zymogen</keyword>
<dbReference type="Gene3D" id="2.10.25.10">
    <property type="entry name" value="Laminin"/>
    <property type="match status" value="2"/>
</dbReference>
<dbReference type="Pfam" id="PF00089">
    <property type="entry name" value="Trypsin"/>
    <property type="match status" value="1"/>
</dbReference>
<evidence type="ECO:0000259" key="16">
    <source>
        <dbReference type="PROSITE" id="PS50026"/>
    </source>
</evidence>
<evidence type="ECO:0000256" key="9">
    <source>
        <dbReference type="ARBA" id="ARBA00023145"/>
    </source>
</evidence>
<dbReference type="Gene3D" id="2.40.10.10">
    <property type="entry name" value="Trypsin-like serine proteases"/>
    <property type="match status" value="2"/>
</dbReference>
<dbReference type="SMART" id="SM00020">
    <property type="entry name" value="Tryp_SPc"/>
    <property type="match status" value="1"/>
</dbReference>
<dbReference type="PROSITE" id="PS50026">
    <property type="entry name" value="EGF_3"/>
    <property type="match status" value="1"/>
</dbReference>
<dbReference type="AlphaFoldDB" id="A0A673XC91"/>
<feature type="domain" description="Peptidase S1" evidence="17">
    <location>
        <begin position="196"/>
        <end position="400"/>
    </location>
</feature>
<feature type="active site" description="Charge relay system" evidence="12">
    <location>
        <position position="234"/>
    </location>
</feature>
<feature type="active site" description="Charge relay system" evidence="12">
    <location>
        <position position="282"/>
    </location>
</feature>
<name>A0A673XC91_SALTR</name>
<dbReference type="InterPro" id="IPR033116">
    <property type="entry name" value="TRYPSIN_SER"/>
</dbReference>
<dbReference type="CDD" id="cd00190">
    <property type="entry name" value="Tryp_SPc"/>
    <property type="match status" value="1"/>
</dbReference>
<dbReference type="InterPro" id="IPR035972">
    <property type="entry name" value="GLA-like_dom_SF"/>
</dbReference>
<dbReference type="SMART" id="SM00181">
    <property type="entry name" value="EGF"/>
    <property type="match status" value="2"/>
</dbReference>
<comment type="caution">
    <text evidence="13">Lacks conserved residue(s) required for the propagation of feature annotation.</text>
</comment>
<dbReference type="PROSITE" id="PS50998">
    <property type="entry name" value="GLA_2"/>
    <property type="match status" value="1"/>
</dbReference>
<dbReference type="PROSITE" id="PS00135">
    <property type="entry name" value="TRYPSIN_SER"/>
    <property type="match status" value="1"/>
</dbReference>
<accession>A0A673XC91</accession>
<dbReference type="Ensembl" id="ENSSTUT00000022940.1">
    <property type="protein sequence ID" value="ENSSTUP00000021840.1"/>
    <property type="gene ID" value="ENSSTUG00000009639.1"/>
</dbReference>
<dbReference type="InterPro" id="IPR000742">
    <property type="entry name" value="EGF"/>
</dbReference>
<reference evidence="19" key="2">
    <citation type="submission" date="2025-09" db="UniProtKB">
        <authorList>
            <consortium name="Ensembl"/>
        </authorList>
    </citation>
    <scope>IDENTIFICATION</scope>
</reference>
<dbReference type="InterPro" id="IPR012224">
    <property type="entry name" value="Pept_S1A_FX"/>
</dbReference>
<dbReference type="PROSITE" id="PS00134">
    <property type="entry name" value="TRYPSIN_HIS"/>
    <property type="match status" value="1"/>
</dbReference>
<dbReference type="PRINTS" id="PR00722">
    <property type="entry name" value="CHYMOTRYPSIN"/>
</dbReference>